<evidence type="ECO:0000313" key="3">
    <source>
        <dbReference type="Proteomes" id="UP001603857"/>
    </source>
</evidence>
<feature type="compositionally biased region" description="Polar residues" evidence="1">
    <location>
        <begin position="1"/>
        <end position="29"/>
    </location>
</feature>
<organism evidence="2 3">
    <name type="scientific">Flemingia macrophylla</name>
    <dbReference type="NCBI Taxonomy" id="520843"/>
    <lineage>
        <taxon>Eukaryota</taxon>
        <taxon>Viridiplantae</taxon>
        <taxon>Streptophyta</taxon>
        <taxon>Embryophyta</taxon>
        <taxon>Tracheophyta</taxon>
        <taxon>Spermatophyta</taxon>
        <taxon>Magnoliopsida</taxon>
        <taxon>eudicotyledons</taxon>
        <taxon>Gunneridae</taxon>
        <taxon>Pentapetalae</taxon>
        <taxon>rosids</taxon>
        <taxon>fabids</taxon>
        <taxon>Fabales</taxon>
        <taxon>Fabaceae</taxon>
        <taxon>Papilionoideae</taxon>
        <taxon>50 kb inversion clade</taxon>
        <taxon>NPAAA clade</taxon>
        <taxon>indigoferoid/millettioid clade</taxon>
        <taxon>Phaseoleae</taxon>
        <taxon>Flemingia</taxon>
    </lineage>
</organism>
<feature type="region of interest" description="Disordered" evidence="1">
    <location>
        <begin position="1"/>
        <end position="40"/>
    </location>
</feature>
<dbReference type="EMBL" id="JBGMDY010000009">
    <property type="protein sequence ID" value="KAL2322661.1"/>
    <property type="molecule type" value="Genomic_DNA"/>
</dbReference>
<sequence length="86" mass="9231">MSRSSLDSTVRGVNSSNYNTPNSSASGANSPLAASDPAELGVGGVPNRFLGITPTYLWQTQHQKTSLSVDITEYRMSLSREVERIA</sequence>
<reference evidence="2 3" key="1">
    <citation type="submission" date="2024-08" db="EMBL/GenBank/DDBJ databases">
        <title>Insights into the chromosomal genome structure of Flemingia macrophylla.</title>
        <authorList>
            <person name="Ding Y."/>
            <person name="Zhao Y."/>
            <person name="Bi W."/>
            <person name="Wu M."/>
            <person name="Zhao G."/>
            <person name="Gong Y."/>
            <person name="Li W."/>
            <person name="Zhang P."/>
        </authorList>
    </citation>
    <scope>NUCLEOTIDE SEQUENCE [LARGE SCALE GENOMIC DNA]</scope>
    <source>
        <strain evidence="2">DYQJB</strain>
        <tissue evidence="2">Leaf</tissue>
    </source>
</reference>
<comment type="caution">
    <text evidence="2">The sequence shown here is derived from an EMBL/GenBank/DDBJ whole genome shotgun (WGS) entry which is preliminary data.</text>
</comment>
<proteinExistence type="predicted"/>
<keyword evidence="3" id="KW-1185">Reference proteome</keyword>
<protein>
    <submittedName>
        <fullName evidence="2">Uncharacterized protein</fullName>
    </submittedName>
</protein>
<evidence type="ECO:0000256" key="1">
    <source>
        <dbReference type="SAM" id="MobiDB-lite"/>
    </source>
</evidence>
<dbReference type="Proteomes" id="UP001603857">
    <property type="component" value="Unassembled WGS sequence"/>
</dbReference>
<name>A0ABD1LGK3_9FABA</name>
<dbReference type="AlphaFoldDB" id="A0ABD1LGK3"/>
<accession>A0ABD1LGK3</accession>
<gene>
    <name evidence="2" type="ORF">Fmac_027040</name>
</gene>
<evidence type="ECO:0000313" key="2">
    <source>
        <dbReference type="EMBL" id="KAL2322661.1"/>
    </source>
</evidence>